<keyword evidence="3" id="KW-1185">Reference proteome</keyword>
<comment type="caution">
    <text evidence="1">The sequence shown here is derived from an EMBL/GenBank/DDBJ whole genome shotgun (WGS) entry which is preliminary data.</text>
</comment>
<dbReference type="AlphaFoldDB" id="A0AAJ2BZ81"/>
<dbReference type="Proteomes" id="UP001253458">
    <property type="component" value="Unassembled WGS sequence"/>
</dbReference>
<protein>
    <submittedName>
        <fullName evidence="1">Uncharacterized protein</fullName>
    </submittedName>
</protein>
<accession>A0AAJ2BZ81</accession>
<proteinExistence type="predicted"/>
<organism evidence="1 4">
    <name type="scientific">Acidovorax delafieldii</name>
    <name type="common">Pseudomonas delafieldii</name>
    <dbReference type="NCBI Taxonomy" id="47920"/>
    <lineage>
        <taxon>Bacteria</taxon>
        <taxon>Pseudomonadati</taxon>
        <taxon>Pseudomonadota</taxon>
        <taxon>Betaproteobacteria</taxon>
        <taxon>Burkholderiales</taxon>
        <taxon>Comamonadaceae</taxon>
        <taxon>Acidovorax</taxon>
    </lineage>
</organism>
<dbReference type="RefSeq" id="WP_209818813.1">
    <property type="nucleotide sequence ID" value="NZ_JAVDTL010000006.1"/>
</dbReference>
<sequence>MPIVQVPKLGSVGVIYDQPPEELPVSAFSDVRNVRFREGAMEKILGHKQIYTTPSVTPYWLQSYNQGGKRYWIHAGTAKVFADDGNSRVDITPTPAPTGAATDRYTGGVLNGVLLMNNGVDVPWYWGGTGVLQTLTGWQTGYRARSIRPYKNVAVALGITKGVGTSPVQYPHMVKWSDLAVPGSVPASWDQNDPTKNAGELDLAEEPSEMVDQLTLGDANIIYKQQSMWSMVPSGDSSVFRFQRLPGDVGALARGCIANTPLGHVVLTPGDVILHAGQGPKSIINARLRRWLFSQIDSTNGDMAFVTTNPATNEVLVCFPSLGASACDRACVWNWVEDTWSVRDLPNVTYGATGQIEYSATQTWDSDNDAWDDDVTAWDENEFSRNQSRLLVCTTGPLIAAMDSAATFNGTPFTGVAERTGWTMDEPDRVKVILGVRLRVTAPAGTQIQVQVGSAMQSEDAVTWSAPALYTHLSGKVEVNVQSKAGRFMGVRFTTVGNQVPKIVSYGVNYKLLGGY</sequence>
<evidence type="ECO:0000313" key="1">
    <source>
        <dbReference type="EMBL" id="MDR6768613.1"/>
    </source>
</evidence>
<evidence type="ECO:0000313" key="4">
    <source>
        <dbReference type="Proteomes" id="UP001253458"/>
    </source>
</evidence>
<dbReference type="EMBL" id="JAVDTL010000006">
    <property type="protein sequence ID" value="MDR6768613.1"/>
    <property type="molecule type" value="Genomic_DNA"/>
</dbReference>
<dbReference type="Proteomes" id="UP001249076">
    <property type="component" value="Unassembled WGS sequence"/>
</dbReference>
<gene>
    <name evidence="1" type="ORF">J2W88_003917</name>
    <name evidence="2" type="ORF">J2W93_002166</name>
</gene>
<dbReference type="EMBL" id="JAVDTS010000003">
    <property type="protein sequence ID" value="MDR6837328.1"/>
    <property type="molecule type" value="Genomic_DNA"/>
</dbReference>
<reference evidence="1 3" key="1">
    <citation type="submission" date="2023-07" db="EMBL/GenBank/DDBJ databases">
        <title>Sorghum-associated microbial communities from plants grown in Nebraska, USA.</title>
        <authorList>
            <person name="Schachtman D."/>
        </authorList>
    </citation>
    <scope>NUCLEOTIDE SEQUENCE</scope>
    <source>
        <strain evidence="2 3">BE105</strain>
        <strain evidence="1">BE69</strain>
    </source>
</reference>
<evidence type="ECO:0000313" key="3">
    <source>
        <dbReference type="Proteomes" id="UP001249076"/>
    </source>
</evidence>
<name>A0AAJ2BZ81_ACIDE</name>
<evidence type="ECO:0000313" key="2">
    <source>
        <dbReference type="EMBL" id="MDR6837328.1"/>
    </source>
</evidence>